<sequence>MVIDADGVWDEAGGGEACDWVDVVVEGPDVCGVDVDFSVCCAEGLALGTSLELLCAKAAVEIRMAAVVVINWRLIMVCPPTKAHTNRASRRSFLKSGKSGNHDRELITAPVLLATPY</sequence>
<proteinExistence type="predicted"/>
<protein>
    <submittedName>
        <fullName evidence="1">Uncharacterized protein</fullName>
    </submittedName>
</protein>
<evidence type="ECO:0000313" key="1">
    <source>
        <dbReference type="EMBL" id="BCE17760.1"/>
    </source>
</evidence>
<name>A0A809WRL9_9BRAD</name>
<reference evidence="1" key="1">
    <citation type="submission" date="2020-05" db="EMBL/GenBank/DDBJ databases">
        <title>Complete genome sequence of Bradyrhizobium diazoefficiens XF1 isolated from soybean nodule.</title>
        <authorList>
            <person name="Noda R."/>
            <person name="Kakizaki K."/>
            <person name="Minamisawa K."/>
        </authorList>
    </citation>
    <scope>NUCLEOTIDE SEQUENCE</scope>
    <source>
        <strain evidence="1">XF1</strain>
    </source>
</reference>
<accession>A0A809WRL9</accession>
<gene>
    <name evidence="1" type="ORF">XF1B_04410</name>
</gene>
<organism evidence="1">
    <name type="scientific">Bradyrhizobium diazoefficiens</name>
    <dbReference type="NCBI Taxonomy" id="1355477"/>
    <lineage>
        <taxon>Bacteria</taxon>
        <taxon>Pseudomonadati</taxon>
        <taxon>Pseudomonadota</taxon>
        <taxon>Alphaproteobacteria</taxon>
        <taxon>Hyphomicrobiales</taxon>
        <taxon>Nitrobacteraceae</taxon>
        <taxon>Bradyrhizobium</taxon>
    </lineage>
</organism>
<dbReference type="AlphaFoldDB" id="A0A809WRL9"/>
<dbReference type="EMBL" id="AP023091">
    <property type="protein sequence ID" value="BCE17760.1"/>
    <property type="molecule type" value="Genomic_DNA"/>
</dbReference>